<name>A0A165V3Q6_9AGAM</name>
<dbReference type="OrthoDB" id="346907at2759"/>
<keyword evidence="2" id="KW-0418">Kinase</keyword>
<organism evidence="2 3">
    <name type="scientific">Neolentinus lepideus HHB14362 ss-1</name>
    <dbReference type="NCBI Taxonomy" id="1314782"/>
    <lineage>
        <taxon>Eukaryota</taxon>
        <taxon>Fungi</taxon>
        <taxon>Dikarya</taxon>
        <taxon>Basidiomycota</taxon>
        <taxon>Agaricomycotina</taxon>
        <taxon>Agaricomycetes</taxon>
        <taxon>Gloeophyllales</taxon>
        <taxon>Gloeophyllaceae</taxon>
        <taxon>Neolentinus</taxon>
    </lineage>
</organism>
<dbReference type="GO" id="GO:0005524">
    <property type="term" value="F:ATP binding"/>
    <property type="evidence" value="ECO:0007669"/>
    <property type="project" value="InterPro"/>
</dbReference>
<keyword evidence="2" id="KW-0808">Transferase</keyword>
<evidence type="ECO:0000313" key="2">
    <source>
        <dbReference type="EMBL" id="KZT29114.1"/>
    </source>
</evidence>
<dbReference type="PANTHER" id="PTHR44329">
    <property type="entry name" value="SERINE/THREONINE-PROTEIN KINASE TNNI3K-RELATED"/>
    <property type="match status" value="1"/>
</dbReference>
<dbReference type="GO" id="GO:0004674">
    <property type="term" value="F:protein serine/threonine kinase activity"/>
    <property type="evidence" value="ECO:0007669"/>
    <property type="project" value="TreeGrafter"/>
</dbReference>
<dbReference type="PROSITE" id="PS50011">
    <property type="entry name" value="PROTEIN_KINASE_DOM"/>
    <property type="match status" value="1"/>
</dbReference>
<evidence type="ECO:0000259" key="1">
    <source>
        <dbReference type="PROSITE" id="PS50011"/>
    </source>
</evidence>
<dbReference type="Proteomes" id="UP000076761">
    <property type="component" value="Unassembled WGS sequence"/>
</dbReference>
<accession>A0A165V3Q6</accession>
<proteinExistence type="predicted"/>
<dbReference type="InterPro" id="IPR000719">
    <property type="entry name" value="Prot_kinase_dom"/>
</dbReference>
<dbReference type="Gene3D" id="1.10.510.10">
    <property type="entry name" value="Transferase(Phosphotransferase) domain 1"/>
    <property type="match status" value="1"/>
</dbReference>
<gene>
    <name evidence="2" type="ORF">NEOLEDRAFT_700471</name>
</gene>
<protein>
    <submittedName>
        <fullName evidence="2">Kinase-like protein</fullName>
    </submittedName>
</protein>
<dbReference type="PROSITE" id="PS00108">
    <property type="entry name" value="PROTEIN_KINASE_ST"/>
    <property type="match status" value="1"/>
</dbReference>
<dbReference type="EMBL" id="KV425555">
    <property type="protein sequence ID" value="KZT29114.1"/>
    <property type="molecule type" value="Genomic_DNA"/>
</dbReference>
<dbReference type="AlphaFoldDB" id="A0A165V3Q6"/>
<keyword evidence="3" id="KW-1185">Reference proteome</keyword>
<dbReference type="InterPro" id="IPR008271">
    <property type="entry name" value="Ser/Thr_kinase_AS"/>
</dbReference>
<dbReference type="InParanoid" id="A0A165V3Q6"/>
<dbReference type="InterPro" id="IPR051681">
    <property type="entry name" value="Ser/Thr_Kinases-Pseudokinases"/>
</dbReference>
<dbReference type="InterPro" id="IPR011009">
    <property type="entry name" value="Kinase-like_dom_sf"/>
</dbReference>
<dbReference type="Pfam" id="PF00069">
    <property type="entry name" value="Pkinase"/>
    <property type="match status" value="1"/>
</dbReference>
<evidence type="ECO:0000313" key="3">
    <source>
        <dbReference type="Proteomes" id="UP000076761"/>
    </source>
</evidence>
<reference evidence="2 3" key="1">
    <citation type="journal article" date="2016" name="Mol. Biol. Evol.">
        <title>Comparative Genomics of Early-Diverging Mushroom-Forming Fungi Provides Insights into the Origins of Lignocellulose Decay Capabilities.</title>
        <authorList>
            <person name="Nagy L.G."/>
            <person name="Riley R."/>
            <person name="Tritt A."/>
            <person name="Adam C."/>
            <person name="Daum C."/>
            <person name="Floudas D."/>
            <person name="Sun H."/>
            <person name="Yadav J.S."/>
            <person name="Pangilinan J."/>
            <person name="Larsson K.H."/>
            <person name="Matsuura K."/>
            <person name="Barry K."/>
            <person name="Labutti K."/>
            <person name="Kuo R."/>
            <person name="Ohm R.A."/>
            <person name="Bhattacharya S.S."/>
            <person name="Shirouzu T."/>
            <person name="Yoshinaga Y."/>
            <person name="Martin F.M."/>
            <person name="Grigoriev I.V."/>
            <person name="Hibbett D.S."/>
        </authorList>
    </citation>
    <scope>NUCLEOTIDE SEQUENCE [LARGE SCALE GENOMIC DNA]</scope>
    <source>
        <strain evidence="2 3">HHB14362 ss-1</strain>
    </source>
</reference>
<feature type="domain" description="Protein kinase" evidence="1">
    <location>
        <begin position="60"/>
        <end position="206"/>
    </location>
</feature>
<dbReference type="STRING" id="1314782.A0A165V3Q6"/>
<sequence>MPPLIITVSLNMLQRAKILYDLNEGSGVSDSFREDCETVLRKVSHKTGVLPPCLYVSITLSEEGVVANGATAHIYKDRMGDTIVVVKMFHKKQHEGGYTNVKQLKRFRREVIVWKQLNYPNILPLLGVCGSVQGVGILGLVSRFCEQGSLIDYLYENKECNQVYMLEHVAGALSYLHSHDPQIVHRDVKGGNVVISAGEPRLTDLA</sequence>
<dbReference type="SUPFAM" id="SSF56112">
    <property type="entry name" value="Protein kinase-like (PK-like)"/>
    <property type="match status" value="1"/>
</dbReference>